<dbReference type="AlphaFoldDB" id="A0A6J4QRU8"/>
<feature type="transmembrane region" description="Helical" evidence="2">
    <location>
        <begin position="228"/>
        <end position="248"/>
    </location>
</feature>
<evidence type="ECO:0000313" key="3">
    <source>
        <dbReference type="EMBL" id="CAA9452725.1"/>
    </source>
</evidence>
<evidence type="ECO:0000256" key="2">
    <source>
        <dbReference type="SAM" id="Phobius"/>
    </source>
</evidence>
<protein>
    <submittedName>
        <fullName evidence="3">Uncharacterized protein</fullName>
    </submittedName>
</protein>
<keyword evidence="2" id="KW-1133">Transmembrane helix</keyword>
<sequence>MAEGMYDRSVSPRRTRRDTTVTEWKKRHTAALIGLIAMIFGVLLIPPNEVIPGFTPPAHGLVAWLIVAGLLTVAFVTIGRGTTGLWAGLLIDPRNKMSLSRLQLSLWTVLVLSAFLTVAMFNIRKDPSDNPLNIAVPPQVWGLLGISTTSFVAAGAIKSQKKNLEVDEKAKVKTTEAMDKVGEDSGKLAEPQGALVAYKAPACASVADLFKGDEVISAAYFDLSKVQVFFFTLIVVFAYAAEVGAMLYGGRSIFALPELSTGIVTLLGISHAGYLTSKSVPSNPAHYERA</sequence>
<proteinExistence type="predicted"/>
<name>A0A6J4QRU8_9ACTN</name>
<evidence type="ECO:0000256" key="1">
    <source>
        <dbReference type="SAM" id="MobiDB-lite"/>
    </source>
</evidence>
<feature type="transmembrane region" description="Helical" evidence="2">
    <location>
        <begin position="140"/>
        <end position="157"/>
    </location>
</feature>
<gene>
    <name evidence="3" type="ORF">AVDCRST_MAG01-01-4775</name>
</gene>
<accession>A0A6J4QRU8</accession>
<feature type="transmembrane region" description="Helical" evidence="2">
    <location>
        <begin position="254"/>
        <end position="275"/>
    </location>
</feature>
<feature type="transmembrane region" description="Helical" evidence="2">
    <location>
        <begin position="99"/>
        <end position="120"/>
    </location>
</feature>
<reference evidence="3" key="1">
    <citation type="submission" date="2020-02" db="EMBL/GenBank/DDBJ databases">
        <authorList>
            <person name="Meier V. D."/>
        </authorList>
    </citation>
    <scope>NUCLEOTIDE SEQUENCE</scope>
    <source>
        <strain evidence="3">AVDCRST_MAG01</strain>
    </source>
</reference>
<feature type="transmembrane region" description="Helical" evidence="2">
    <location>
        <begin position="29"/>
        <end position="46"/>
    </location>
</feature>
<feature type="region of interest" description="Disordered" evidence="1">
    <location>
        <begin position="1"/>
        <end position="20"/>
    </location>
</feature>
<keyword evidence="2" id="KW-0812">Transmembrane</keyword>
<feature type="transmembrane region" description="Helical" evidence="2">
    <location>
        <begin position="58"/>
        <end position="78"/>
    </location>
</feature>
<keyword evidence="2" id="KW-0472">Membrane</keyword>
<dbReference type="EMBL" id="CADCUW010000620">
    <property type="protein sequence ID" value="CAA9452725.1"/>
    <property type="molecule type" value="Genomic_DNA"/>
</dbReference>
<organism evidence="3">
    <name type="scientific">uncultured Rubrobacteraceae bacterium</name>
    <dbReference type="NCBI Taxonomy" id="349277"/>
    <lineage>
        <taxon>Bacteria</taxon>
        <taxon>Bacillati</taxon>
        <taxon>Actinomycetota</taxon>
        <taxon>Rubrobacteria</taxon>
        <taxon>Rubrobacterales</taxon>
        <taxon>Rubrobacteraceae</taxon>
        <taxon>environmental samples</taxon>
    </lineage>
</organism>